<dbReference type="Proteomes" id="UP000199041">
    <property type="component" value="Unassembled WGS sequence"/>
</dbReference>
<organism evidence="1 2">
    <name type="scientific">Arachidicoccus rhizosphaerae</name>
    <dbReference type="NCBI Taxonomy" id="551991"/>
    <lineage>
        <taxon>Bacteria</taxon>
        <taxon>Pseudomonadati</taxon>
        <taxon>Bacteroidota</taxon>
        <taxon>Chitinophagia</taxon>
        <taxon>Chitinophagales</taxon>
        <taxon>Chitinophagaceae</taxon>
        <taxon>Arachidicoccus</taxon>
    </lineage>
</organism>
<dbReference type="OrthoDB" id="686194at2"/>
<dbReference type="AlphaFoldDB" id="A0A1H4CQM5"/>
<dbReference type="STRING" id="551991.SAMN05192529_1351"/>
<dbReference type="EMBL" id="FNQY01000035">
    <property type="protein sequence ID" value="SEA62664.1"/>
    <property type="molecule type" value="Genomic_DNA"/>
</dbReference>
<evidence type="ECO:0000313" key="1">
    <source>
        <dbReference type="EMBL" id="SEA62664.1"/>
    </source>
</evidence>
<proteinExistence type="predicted"/>
<accession>A0A1H4CQM5</accession>
<keyword evidence="2" id="KW-1185">Reference proteome</keyword>
<sequence length="164" mass="18875">MKRIFYILLMNILYFSCNPTRPCMDSNLIPAFTGYSNSNDFNSIIFRAYHQNGKFDQLMDTLFITDIQPNQLISGDTLYFWLSGNTTSQNHYRVLGPGYDWEIFLPESKKTFQISNIVNHQSEGQGRSCLNEISSCKINGEKIYPIFSGFRIGYPRGFIVVPLP</sequence>
<evidence type="ECO:0000313" key="2">
    <source>
        <dbReference type="Proteomes" id="UP000199041"/>
    </source>
</evidence>
<gene>
    <name evidence="1" type="ORF">SAMN05192529_1351</name>
</gene>
<name>A0A1H4CQM5_9BACT</name>
<dbReference type="RefSeq" id="WP_091401234.1">
    <property type="nucleotide sequence ID" value="NZ_FNQY01000035.1"/>
</dbReference>
<reference evidence="1 2" key="1">
    <citation type="submission" date="2016-10" db="EMBL/GenBank/DDBJ databases">
        <authorList>
            <person name="de Groot N.N."/>
        </authorList>
    </citation>
    <scope>NUCLEOTIDE SEQUENCE [LARGE SCALE GENOMIC DNA]</scope>
    <source>
        <strain evidence="1 2">Vu-144</strain>
    </source>
</reference>
<protein>
    <submittedName>
        <fullName evidence="1">Uncharacterized protein</fullName>
    </submittedName>
</protein>